<sequence length="272" mass="30764">MGREPVHLTKEKETLLITLYGKALESRSSDSILRDEAAEEAVRRLDYDFGKLKVRRRDAVGLAIRARELDRWTAEFLADSPGAVVLHLGCGLDTRVFRVDPPASVLWFDIDYPEVIALRRRVYPDREGYRTIGSSVTDPGWLAELPAGRPAMIVAEGLLPYLAEHDARQLLERLTSHFPRGQVAFDAYSRMGARLLSFHPSIKATGASVGGWGIDDPRALQRWVPRLELVTELISYDAASIAKLPWAHRVIYHVARHVPAVMRMGRLLRYRF</sequence>
<dbReference type="InterPro" id="IPR029063">
    <property type="entry name" value="SAM-dependent_MTases_sf"/>
</dbReference>
<proteinExistence type="predicted"/>
<evidence type="ECO:0000313" key="4">
    <source>
        <dbReference type="Proteomes" id="UP000238348"/>
    </source>
</evidence>
<protein>
    <submittedName>
        <fullName evidence="3">GlcNAc transferase</fullName>
    </submittedName>
</protein>
<evidence type="ECO:0000313" key="3">
    <source>
        <dbReference type="EMBL" id="AUX46822.1"/>
    </source>
</evidence>
<keyword evidence="2 3" id="KW-0808">Transferase</keyword>
<dbReference type="InterPro" id="IPR016874">
    <property type="entry name" value="TcmP-like"/>
</dbReference>
<dbReference type="EMBL" id="CP012673">
    <property type="protein sequence ID" value="AUX46822.1"/>
    <property type="molecule type" value="Genomic_DNA"/>
</dbReference>
<reference evidence="3 4" key="1">
    <citation type="submission" date="2015-09" db="EMBL/GenBank/DDBJ databases">
        <title>Sorangium comparison.</title>
        <authorList>
            <person name="Zaburannyi N."/>
            <person name="Bunk B."/>
            <person name="Overmann J."/>
            <person name="Mueller R."/>
        </authorList>
    </citation>
    <scope>NUCLEOTIDE SEQUENCE [LARGE SCALE GENOMIC DNA]</scope>
    <source>
        <strain evidence="3 4">So ce26</strain>
    </source>
</reference>
<gene>
    <name evidence="3" type="ORF">SOCE26_083310</name>
</gene>
<accession>A0A2L0F5K9</accession>
<dbReference type="Gene3D" id="3.40.50.150">
    <property type="entry name" value="Vaccinia Virus protein VP39"/>
    <property type="match status" value="1"/>
</dbReference>
<dbReference type="PANTHER" id="PTHR43619:SF2">
    <property type="entry name" value="S-ADENOSYL-L-METHIONINE-DEPENDENT METHYLTRANSFERASES SUPERFAMILY PROTEIN"/>
    <property type="match status" value="1"/>
</dbReference>
<dbReference type="AlphaFoldDB" id="A0A2L0F5K9"/>
<keyword evidence="1" id="KW-0489">Methyltransferase</keyword>
<dbReference type="OrthoDB" id="9800233at2"/>
<name>A0A2L0F5K9_SORCE</name>
<dbReference type="PANTHER" id="PTHR43619">
    <property type="entry name" value="S-ADENOSYL-L-METHIONINE-DEPENDENT METHYLTRANSFERASE YKTD-RELATED"/>
    <property type="match status" value="1"/>
</dbReference>
<dbReference type="Proteomes" id="UP000238348">
    <property type="component" value="Chromosome"/>
</dbReference>
<dbReference type="SUPFAM" id="SSF53335">
    <property type="entry name" value="S-adenosyl-L-methionine-dependent methyltransferases"/>
    <property type="match status" value="1"/>
</dbReference>
<evidence type="ECO:0000256" key="1">
    <source>
        <dbReference type="ARBA" id="ARBA00022603"/>
    </source>
</evidence>
<organism evidence="3 4">
    <name type="scientific">Sorangium cellulosum</name>
    <name type="common">Polyangium cellulosum</name>
    <dbReference type="NCBI Taxonomy" id="56"/>
    <lineage>
        <taxon>Bacteria</taxon>
        <taxon>Pseudomonadati</taxon>
        <taxon>Myxococcota</taxon>
        <taxon>Polyangia</taxon>
        <taxon>Polyangiales</taxon>
        <taxon>Polyangiaceae</taxon>
        <taxon>Sorangium</taxon>
    </lineage>
</organism>
<dbReference type="GO" id="GO:0032259">
    <property type="term" value="P:methylation"/>
    <property type="evidence" value="ECO:0007669"/>
    <property type="project" value="UniProtKB-KW"/>
</dbReference>
<dbReference type="InterPro" id="IPR007213">
    <property type="entry name" value="Ppm1/Ppm2/Tcmp"/>
</dbReference>
<dbReference type="RefSeq" id="WP_104984943.1">
    <property type="nucleotide sequence ID" value="NZ_CP012673.1"/>
</dbReference>
<dbReference type="PIRSF" id="PIRSF028177">
    <property type="entry name" value="Polyketide_synth_Omtfrase_TcmP"/>
    <property type="match status" value="1"/>
</dbReference>
<evidence type="ECO:0000256" key="2">
    <source>
        <dbReference type="ARBA" id="ARBA00022679"/>
    </source>
</evidence>
<dbReference type="GO" id="GO:0008168">
    <property type="term" value="F:methyltransferase activity"/>
    <property type="evidence" value="ECO:0007669"/>
    <property type="project" value="UniProtKB-KW"/>
</dbReference>
<dbReference type="Pfam" id="PF04072">
    <property type="entry name" value="LCM"/>
    <property type="match status" value="1"/>
</dbReference>